<dbReference type="AlphaFoldDB" id="A0ABD0QBY1"/>
<feature type="chain" id="PRO_5044777663" evidence="1">
    <location>
        <begin position="21"/>
        <end position="51"/>
    </location>
</feature>
<dbReference type="Proteomes" id="UP001529510">
    <property type="component" value="Unassembled WGS sequence"/>
</dbReference>
<feature type="signal peptide" evidence="1">
    <location>
        <begin position="1"/>
        <end position="20"/>
    </location>
</feature>
<comment type="caution">
    <text evidence="2">The sequence shown here is derived from an EMBL/GenBank/DDBJ whole genome shotgun (WGS) entry which is preliminary data.</text>
</comment>
<keyword evidence="1" id="KW-0732">Signal</keyword>
<evidence type="ECO:0000313" key="3">
    <source>
        <dbReference type="Proteomes" id="UP001529510"/>
    </source>
</evidence>
<feature type="non-terminal residue" evidence="2">
    <location>
        <position position="1"/>
    </location>
</feature>
<protein>
    <submittedName>
        <fullName evidence="2">Uncharacterized protein</fullName>
    </submittedName>
</protein>
<feature type="non-terminal residue" evidence="2">
    <location>
        <position position="51"/>
    </location>
</feature>
<proteinExistence type="predicted"/>
<sequence length="51" mass="5493">LAAKWHCSCLIIASWQITAGCWWKAITCTASLTSHCVHRRNACTGTSCLAG</sequence>
<evidence type="ECO:0000313" key="2">
    <source>
        <dbReference type="EMBL" id="KAL0183703.1"/>
    </source>
</evidence>
<accession>A0ABD0QBY1</accession>
<dbReference type="EMBL" id="JAMKFB020000009">
    <property type="protein sequence ID" value="KAL0183703.1"/>
    <property type="molecule type" value="Genomic_DNA"/>
</dbReference>
<evidence type="ECO:0000256" key="1">
    <source>
        <dbReference type="SAM" id="SignalP"/>
    </source>
</evidence>
<gene>
    <name evidence="2" type="ORF">M9458_019399</name>
</gene>
<organism evidence="2 3">
    <name type="scientific">Cirrhinus mrigala</name>
    <name type="common">Mrigala</name>
    <dbReference type="NCBI Taxonomy" id="683832"/>
    <lineage>
        <taxon>Eukaryota</taxon>
        <taxon>Metazoa</taxon>
        <taxon>Chordata</taxon>
        <taxon>Craniata</taxon>
        <taxon>Vertebrata</taxon>
        <taxon>Euteleostomi</taxon>
        <taxon>Actinopterygii</taxon>
        <taxon>Neopterygii</taxon>
        <taxon>Teleostei</taxon>
        <taxon>Ostariophysi</taxon>
        <taxon>Cypriniformes</taxon>
        <taxon>Cyprinidae</taxon>
        <taxon>Labeoninae</taxon>
        <taxon>Labeonini</taxon>
        <taxon>Cirrhinus</taxon>
    </lineage>
</organism>
<keyword evidence="3" id="KW-1185">Reference proteome</keyword>
<name>A0ABD0QBY1_CIRMR</name>
<reference evidence="2 3" key="1">
    <citation type="submission" date="2024-05" db="EMBL/GenBank/DDBJ databases">
        <title>Genome sequencing and assembly of Indian major carp, Cirrhinus mrigala (Hamilton, 1822).</title>
        <authorList>
            <person name="Mohindra V."/>
            <person name="Chowdhury L.M."/>
            <person name="Lal K."/>
            <person name="Jena J.K."/>
        </authorList>
    </citation>
    <scope>NUCLEOTIDE SEQUENCE [LARGE SCALE GENOMIC DNA]</scope>
    <source>
        <strain evidence="2">CM1030</strain>
        <tissue evidence="2">Blood</tissue>
    </source>
</reference>